<dbReference type="VEuPathDB" id="FungiDB:AFLA_013837"/>
<accession>A0A7U2MYZ2</accession>
<gene>
    <name evidence="3" type="ORF">F9C07_2287102</name>
</gene>
<feature type="chain" id="PRO_5031153440" description="Cyanovirin-N domain-containing protein" evidence="2">
    <location>
        <begin position="20"/>
        <end position="228"/>
    </location>
</feature>
<organism evidence="3 4">
    <name type="scientific">Aspergillus flavus (strain ATCC 200026 / FGSC A1120 / IAM 13836 / NRRL 3357 / JCM 12722 / SRRC 167)</name>
    <dbReference type="NCBI Taxonomy" id="332952"/>
    <lineage>
        <taxon>Eukaryota</taxon>
        <taxon>Fungi</taxon>
        <taxon>Dikarya</taxon>
        <taxon>Ascomycota</taxon>
        <taxon>Pezizomycotina</taxon>
        <taxon>Eurotiomycetes</taxon>
        <taxon>Eurotiomycetidae</taxon>
        <taxon>Eurotiales</taxon>
        <taxon>Aspergillaceae</taxon>
        <taxon>Aspergillus</taxon>
        <taxon>Aspergillus subgen. Circumdati</taxon>
    </lineage>
</organism>
<protein>
    <recommendedName>
        <fullName evidence="5">Cyanovirin-N domain-containing protein</fullName>
    </recommendedName>
</protein>
<proteinExistence type="predicted"/>
<evidence type="ECO:0000256" key="2">
    <source>
        <dbReference type="SAM" id="SignalP"/>
    </source>
</evidence>
<evidence type="ECO:0000313" key="4">
    <source>
        <dbReference type="Proteomes" id="UP000596276"/>
    </source>
</evidence>
<dbReference type="AlphaFoldDB" id="A0A7U2MYZ2"/>
<feature type="compositionally biased region" description="Low complexity" evidence="1">
    <location>
        <begin position="97"/>
        <end position="111"/>
    </location>
</feature>
<evidence type="ECO:0008006" key="5">
    <source>
        <dbReference type="Google" id="ProtNLM"/>
    </source>
</evidence>
<keyword evidence="2" id="KW-0732">Signal</keyword>
<dbReference type="VEuPathDB" id="FungiDB:F9C07_2287102"/>
<reference evidence="4" key="1">
    <citation type="journal article" date="2021" name="G3 (Bethesda)">
        <title>Chromosome assembled and annotated genome sequence of Aspergillus flavus NRRL 3357.</title>
        <authorList>
            <person name="Skerker J.M."/>
            <person name="Pianalto K.M."/>
            <person name="Mondo S.J."/>
            <person name="Yang K."/>
            <person name="Arkin A.P."/>
            <person name="Keller N.P."/>
            <person name="Grigoriev I.V."/>
            <person name="Louise Glass N.L."/>
        </authorList>
    </citation>
    <scope>NUCLEOTIDE SEQUENCE [LARGE SCALE GENOMIC DNA]</scope>
    <source>
        <strain evidence="4">ATCC 200026 / FGSC A1120 / IAM 13836 / NRRL 3357 / JCM 12722 / SRRC 167</strain>
    </source>
</reference>
<dbReference type="Proteomes" id="UP000596276">
    <property type="component" value="Chromosome 8"/>
</dbReference>
<feature type="compositionally biased region" description="Polar residues" evidence="1">
    <location>
        <begin position="54"/>
        <end position="71"/>
    </location>
</feature>
<name>A0A7U2MYZ2_ASPFN</name>
<keyword evidence="4" id="KW-1185">Reference proteome</keyword>
<evidence type="ECO:0000313" key="3">
    <source>
        <dbReference type="EMBL" id="QRD92453.1"/>
    </source>
</evidence>
<feature type="signal peptide" evidence="2">
    <location>
        <begin position="1"/>
        <end position="19"/>
    </location>
</feature>
<sequence>MHLILILFLHLSALISSQGIPMADSKKLDTQEIHERCNPLTVANDPNRWLPESGSDTSYTSSREGTPSTVDTVIIGPQTRPGTPDTIELPVPPGSPEAPGSPGSPRTPTLRNPRRRNQEQRKPALSGVCGNRYTTISLDSCLGWNPANGGSFVAQKNGRGMEKGDCHTCEYKRGQGVGEFAITCLCNNTPLRRYVPGAETPRRRNFIQPGVITIDKNNRFRCFDLVGV</sequence>
<evidence type="ECO:0000256" key="1">
    <source>
        <dbReference type="SAM" id="MobiDB-lite"/>
    </source>
</evidence>
<dbReference type="EMBL" id="CP044616">
    <property type="protein sequence ID" value="QRD92453.1"/>
    <property type="molecule type" value="Genomic_DNA"/>
</dbReference>
<feature type="region of interest" description="Disordered" evidence="1">
    <location>
        <begin position="41"/>
        <end position="125"/>
    </location>
</feature>